<dbReference type="Gene3D" id="1.20.140.100">
    <property type="entry name" value="Dynein heavy chain, N-terminal domain 2"/>
    <property type="match status" value="1"/>
</dbReference>
<dbReference type="InterPro" id="IPR042222">
    <property type="entry name" value="Dynein_2_N"/>
</dbReference>
<dbReference type="InterPro" id="IPR013602">
    <property type="entry name" value="Dynein_heavy_linker"/>
</dbReference>
<dbReference type="EMBL" id="CAACVG010007435">
    <property type="protein sequence ID" value="VEN45413.1"/>
    <property type="molecule type" value="Genomic_DNA"/>
</dbReference>
<dbReference type="PANTHER" id="PTHR45703">
    <property type="entry name" value="DYNEIN HEAVY CHAIN"/>
    <property type="match status" value="1"/>
</dbReference>
<dbReference type="PANTHER" id="PTHR45703:SF1">
    <property type="entry name" value="DYNEINS HEAVY CHAIN"/>
    <property type="match status" value="1"/>
</dbReference>
<gene>
    <name evidence="2" type="ORF">CALMAC_LOCUS7874</name>
</gene>
<dbReference type="GO" id="GO:0051959">
    <property type="term" value="F:dynein light intermediate chain binding"/>
    <property type="evidence" value="ECO:0007669"/>
    <property type="project" value="InterPro"/>
</dbReference>
<organism evidence="2 3">
    <name type="scientific">Callosobruchus maculatus</name>
    <name type="common">Southern cowpea weevil</name>
    <name type="synonym">Pulse bruchid</name>
    <dbReference type="NCBI Taxonomy" id="64391"/>
    <lineage>
        <taxon>Eukaryota</taxon>
        <taxon>Metazoa</taxon>
        <taxon>Ecdysozoa</taxon>
        <taxon>Arthropoda</taxon>
        <taxon>Hexapoda</taxon>
        <taxon>Insecta</taxon>
        <taxon>Pterygota</taxon>
        <taxon>Neoptera</taxon>
        <taxon>Endopterygota</taxon>
        <taxon>Coleoptera</taxon>
        <taxon>Polyphaga</taxon>
        <taxon>Cucujiformia</taxon>
        <taxon>Chrysomeloidea</taxon>
        <taxon>Chrysomelidae</taxon>
        <taxon>Bruchinae</taxon>
        <taxon>Bruchini</taxon>
        <taxon>Callosobruchus</taxon>
    </lineage>
</organism>
<dbReference type="GO" id="GO:0030286">
    <property type="term" value="C:dynein complex"/>
    <property type="evidence" value="ECO:0007669"/>
    <property type="project" value="InterPro"/>
</dbReference>
<keyword evidence="3" id="KW-1185">Reference proteome</keyword>
<accession>A0A653CCH1</accession>
<dbReference type="AlphaFoldDB" id="A0A653CCH1"/>
<dbReference type="Gene3D" id="3.20.180.20">
    <property type="entry name" value="Dynein heavy chain, N-terminal domain 2"/>
    <property type="match status" value="1"/>
</dbReference>
<dbReference type="GO" id="GO:0007018">
    <property type="term" value="P:microtubule-based movement"/>
    <property type="evidence" value="ECO:0007669"/>
    <property type="project" value="InterPro"/>
</dbReference>
<dbReference type="InterPro" id="IPR026983">
    <property type="entry name" value="DHC"/>
</dbReference>
<dbReference type="GO" id="GO:0045505">
    <property type="term" value="F:dynein intermediate chain binding"/>
    <property type="evidence" value="ECO:0007669"/>
    <property type="project" value="InterPro"/>
</dbReference>
<dbReference type="Pfam" id="PF08393">
    <property type="entry name" value="DHC_N2"/>
    <property type="match status" value="1"/>
</dbReference>
<dbReference type="FunFam" id="1.20.140.100:FF:000004">
    <property type="entry name" value="Dynein axonemal heavy chain 6"/>
    <property type="match status" value="1"/>
</dbReference>
<protein>
    <recommendedName>
        <fullName evidence="1">Dynein heavy chain linker domain-containing protein</fullName>
    </recommendedName>
</protein>
<dbReference type="OrthoDB" id="447173at2759"/>
<sequence length="181" mass="21668">MIVEWQDMEFTVLTYRDTGTYILYAVDEIQVLLDDHIVKTQTMKNSPYIKPFEQKIMSWEAKLVLLQEILDEWLKVQTTWMYLESIFSSPDIQQQMPEEGRRFSAIWRDLMKTVISDPKVLSVVEIDKMAERLKKCNNLLELIQKGLNDYLEKKKLYFPRFFFLSNDELLEILSETKDPKR</sequence>
<evidence type="ECO:0000259" key="1">
    <source>
        <dbReference type="Pfam" id="PF08393"/>
    </source>
</evidence>
<proteinExistence type="predicted"/>
<reference evidence="2 3" key="1">
    <citation type="submission" date="2019-01" db="EMBL/GenBank/DDBJ databases">
        <authorList>
            <person name="Sayadi A."/>
        </authorList>
    </citation>
    <scope>NUCLEOTIDE SEQUENCE [LARGE SCALE GENOMIC DNA]</scope>
</reference>
<name>A0A653CCH1_CALMS</name>
<feature type="domain" description="Dynein heavy chain linker" evidence="1">
    <location>
        <begin position="2"/>
        <end position="181"/>
    </location>
</feature>
<evidence type="ECO:0000313" key="2">
    <source>
        <dbReference type="EMBL" id="VEN45413.1"/>
    </source>
</evidence>
<dbReference type="InterPro" id="IPR042228">
    <property type="entry name" value="Dynein_linker_3"/>
</dbReference>
<dbReference type="Proteomes" id="UP000410492">
    <property type="component" value="Unassembled WGS sequence"/>
</dbReference>
<evidence type="ECO:0000313" key="3">
    <source>
        <dbReference type="Proteomes" id="UP000410492"/>
    </source>
</evidence>